<dbReference type="InterPro" id="IPR037232">
    <property type="entry name" value="NADH_quin_OxRdtase_su_C/D-like"/>
</dbReference>
<protein>
    <recommendedName>
        <fullName evidence="3">NADH:ubiquinone oxidoreductase 30kDa subunit domain-containing protein</fullName>
    </recommendedName>
</protein>
<evidence type="ECO:0000256" key="2">
    <source>
        <dbReference type="ARBA" id="ARBA00022448"/>
    </source>
</evidence>
<evidence type="ECO:0000259" key="3">
    <source>
        <dbReference type="Pfam" id="PF00329"/>
    </source>
</evidence>
<feature type="non-terminal residue" evidence="4">
    <location>
        <position position="1"/>
    </location>
</feature>
<comment type="caution">
    <text evidence="4">The sequence shown here is derived from an EMBL/GenBank/DDBJ whole genome shotgun (WGS) entry which is preliminary data.</text>
</comment>
<dbReference type="PANTHER" id="PTHR10884">
    <property type="entry name" value="NADH DEHYDROGENASE UBIQUINONE IRON-SULFUR PROTEIN 3"/>
    <property type="match status" value="1"/>
</dbReference>
<dbReference type="EMBL" id="BART01006535">
    <property type="protein sequence ID" value="GAG65335.1"/>
    <property type="molecule type" value="Genomic_DNA"/>
</dbReference>
<gene>
    <name evidence="4" type="ORF">S01H4_14910</name>
</gene>
<name>X0Z7E4_9ZZZZ</name>
<dbReference type="InterPro" id="IPR001268">
    <property type="entry name" value="NADH_UbQ_OxRdtase_30kDa_su"/>
</dbReference>
<evidence type="ECO:0000256" key="1">
    <source>
        <dbReference type="ARBA" id="ARBA00007569"/>
    </source>
</evidence>
<dbReference type="GO" id="GO:0008137">
    <property type="term" value="F:NADH dehydrogenase (ubiquinone) activity"/>
    <property type="evidence" value="ECO:0007669"/>
    <property type="project" value="InterPro"/>
</dbReference>
<proteinExistence type="inferred from homology"/>
<sequence length="178" mass="20493">VNAMTNTSDTGTETVIENAHVRVLNAFCGPVESSIYQKQQRVIVPTEKSFDALSLLKDRGFDLFIDVTCVDYLEYRKAKHRYGLVYLLASTMNTERLTVRLFVDDPQPTVASVVPLWEAANWLEREVWDLFGINFTGHPDLRRLVMPEEFTAHPLRKDYPLQGRGERHNFPVITRDHS</sequence>
<accession>X0Z7E4</accession>
<dbReference type="Pfam" id="PF00329">
    <property type="entry name" value="Complex1_30kDa"/>
    <property type="match status" value="1"/>
</dbReference>
<dbReference type="SUPFAM" id="SSF143243">
    <property type="entry name" value="Nqo5-like"/>
    <property type="match status" value="1"/>
</dbReference>
<dbReference type="InterPro" id="IPR010218">
    <property type="entry name" value="NADH_DH_suC"/>
</dbReference>
<dbReference type="Gene3D" id="3.30.460.80">
    <property type="entry name" value="NADH:ubiquinone oxidoreductase, 30kDa subunit"/>
    <property type="match status" value="1"/>
</dbReference>
<dbReference type="PANTHER" id="PTHR10884:SF14">
    <property type="entry name" value="NADH DEHYDROGENASE [UBIQUINONE] IRON-SULFUR PROTEIN 3, MITOCHONDRIAL"/>
    <property type="match status" value="1"/>
</dbReference>
<feature type="domain" description="NADH:ubiquinone oxidoreductase 30kDa subunit" evidence="3">
    <location>
        <begin position="43"/>
        <end position="164"/>
    </location>
</feature>
<comment type="similarity">
    <text evidence="1">Belongs to the complex I 30 kDa subunit family.</text>
</comment>
<dbReference type="InterPro" id="IPR020396">
    <property type="entry name" value="NADH_UbQ_OxRdtase_CS"/>
</dbReference>
<dbReference type="PROSITE" id="PS00542">
    <property type="entry name" value="COMPLEX1_30K"/>
    <property type="match status" value="1"/>
</dbReference>
<organism evidence="4">
    <name type="scientific">marine sediment metagenome</name>
    <dbReference type="NCBI Taxonomy" id="412755"/>
    <lineage>
        <taxon>unclassified sequences</taxon>
        <taxon>metagenomes</taxon>
        <taxon>ecological metagenomes</taxon>
    </lineage>
</organism>
<keyword evidence="2" id="KW-0813">Transport</keyword>
<reference evidence="4" key="1">
    <citation type="journal article" date="2014" name="Front. Microbiol.">
        <title>High frequency of phylogenetically diverse reductive dehalogenase-homologous genes in deep subseafloor sedimentary metagenomes.</title>
        <authorList>
            <person name="Kawai M."/>
            <person name="Futagami T."/>
            <person name="Toyoda A."/>
            <person name="Takaki Y."/>
            <person name="Nishi S."/>
            <person name="Hori S."/>
            <person name="Arai W."/>
            <person name="Tsubouchi T."/>
            <person name="Morono Y."/>
            <person name="Uchiyama I."/>
            <person name="Ito T."/>
            <person name="Fujiyama A."/>
            <person name="Inagaki F."/>
            <person name="Takami H."/>
        </authorList>
    </citation>
    <scope>NUCLEOTIDE SEQUENCE</scope>
    <source>
        <strain evidence="4">Expedition CK06-06</strain>
    </source>
</reference>
<dbReference type="HAMAP" id="MF_01357">
    <property type="entry name" value="NDH1_NuoC"/>
    <property type="match status" value="1"/>
</dbReference>
<dbReference type="GO" id="GO:0016651">
    <property type="term" value="F:oxidoreductase activity, acting on NAD(P)H"/>
    <property type="evidence" value="ECO:0007669"/>
    <property type="project" value="InterPro"/>
</dbReference>
<dbReference type="NCBIfam" id="TIGR01961">
    <property type="entry name" value="NuoC_fam"/>
    <property type="match status" value="1"/>
</dbReference>
<evidence type="ECO:0000313" key="4">
    <source>
        <dbReference type="EMBL" id="GAG65335.1"/>
    </source>
</evidence>
<dbReference type="AlphaFoldDB" id="X0Z7E4"/>